<gene>
    <name evidence="1" type="ORF">EC9_36050</name>
</gene>
<dbReference type="AlphaFoldDB" id="A0A517M3F8"/>
<dbReference type="Proteomes" id="UP000319557">
    <property type="component" value="Chromosome"/>
</dbReference>
<proteinExistence type="predicted"/>
<keyword evidence="2" id="KW-1185">Reference proteome</keyword>
<accession>A0A517M3F8</accession>
<dbReference type="EMBL" id="CP036261">
    <property type="protein sequence ID" value="QDS89406.1"/>
    <property type="molecule type" value="Genomic_DNA"/>
</dbReference>
<evidence type="ECO:0000313" key="2">
    <source>
        <dbReference type="Proteomes" id="UP000319557"/>
    </source>
</evidence>
<name>A0A517M3F8_9BACT</name>
<dbReference type="KEGG" id="ruv:EC9_36050"/>
<organism evidence="1 2">
    <name type="scientific">Rosistilla ulvae</name>
    <dbReference type="NCBI Taxonomy" id="1930277"/>
    <lineage>
        <taxon>Bacteria</taxon>
        <taxon>Pseudomonadati</taxon>
        <taxon>Planctomycetota</taxon>
        <taxon>Planctomycetia</taxon>
        <taxon>Pirellulales</taxon>
        <taxon>Pirellulaceae</taxon>
        <taxon>Rosistilla</taxon>
    </lineage>
</organism>
<sequence>MRDRLLRTTQLLLVSSTTANESATPKWLVSNEDWVRVTLRQGRPRRPYRKPTVKFYRTAGLATTLTRVVLLDDLFKWGAFGWVSYPRWTSWSNESAAIQPLIITIGIPGPG</sequence>
<protein>
    <submittedName>
        <fullName evidence="1">Uncharacterized protein</fullName>
    </submittedName>
</protein>
<reference evidence="1 2" key="1">
    <citation type="submission" date="2019-02" db="EMBL/GenBank/DDBJ databases">
        <title>Deep-cultivation of Planctomycetes and their phenomic and genomic characterization uncovers novel biology.</title>
        <authorList>
            <person name="Wiegand S."/>
            <person name="Jogler M."/>
            <person name="Boedeker C."/>
            <person name="Pinto D."/>
            <person name="Vollmers J."/>
            <person name="Rivas-Marin E."/>
            <person name="Kohn T."/>
            <person name="Peeters S.H."/>
            <person name="Heuer A."/>
            <person name="Rast P."/>
            <person name="Oberbeckmann S."/>
            <person name="Bunk B."/>
            <person name="Jeske O."/>
            <person name="Meyerdierks A."/>
            <person name="Storesund J.E."/>
            <person name="Kallscheuer N."/>
            <person name="Luecker S."/>
            <person name="Lage O.M."/>
            <person name="Pohl T."/>
            <person name="Merkel B.J."/>
            <person name="Hornburger P."/>
            <person name="Mueller R.-W."/>
            <person name="Bruemmer F."/>
            <person name="Labrenz M."/>
            <person name="Spormann A.M."/>
            <person name="Op den Camp H."/>
            <person name="Overmann J."/>
            <person name="Amann R."/>
            <person name="Jetten M.S.M."/>
            <person name="Mascher T."/>
            <person name="Medema M.H."/>
            <person name="Devos D.P."/>
            <person name="Kaster A.-K."/>
            <person name="Ovreas L."/>
            <person name="Rohde M."/>
            <person name="Galperin M.Y."/>
            <person name="Jogler C."/>
        </authorList>
    </citation>
    <scope>NUCLEOTIDE SEQUENCE [LARGE SCALE GENOMIC DNA]</scope>
    <source>
        <strain evidence="1 2">EC9</strain>
    </source>
</reference>
<evidence type="ECO:0000313" key="1">
    <source>
        <dbReference type="EMBL" id="QDS89406.1"/>
    </source>
</evidence>